<feature type="domain" description="Ketopantoate reductase N-terminal" evidence="5">
    <location>
        <begin position="3"/>
        <end position="152"/>
    </location>
</feature>
<dbReference type="InterPro" id="IPR008927">
    <property type="entry name" value="6-PGluconate_DH-like_C_sf"/>
</dbReference>
<dbReference type="InterPro" id="IPR013328">
    <property type="entry name" value="6PGD_dom2"/>
</dbReference>
<gene>
    <name evidence="7" type="ORF">OE104_06695</name>
</gene>
<comment type="pathway">
    <text evidence="4">Cofactor biosynthesis; (R)-pantothenate biosynthesis; (R)-pantoate from 3-methyl-2-oxobutanoate: step 2/2.</text>
</comment>
<dbReference type="FunFam" id="1.10.1040.10:FF:000017">
    <property type="entry name" value="2-dehydropantoate 2-reductase"/>
    <property type="match status" value="1"/>
</dbReference>
<dbReference type="GO" id="GO:0005737">
    <property type="term" value="C:cytoplasm"/>
    <property type="evidence" value="ECO:0007669"/>
    <property type="project" value="TreeGrafter"/>
</dbReference>
<sequence length="304" mass="34078">MNIVIQGAGALGAYFGGRLQEAGQDVTFLVRKRRAEQLRQHGLMIKSVKGNYNIEPLHIIEKAEEIKDVDLVITAVKGYHIQGALNDLKALVDKGAKVVPLLNGMEHIEILQRELGKENVLGGLAFIIATLDEKGHVVHTSEQHRLVFGPLDPSQQRICDMFQTIIQKANVQAEYSDDIHRALWEKYVFITAFSGITTATNMPIGPIRRTKETFAVYEDLVNEMAELARAYSYPLTDEKRKGIIDTVFQLPEESTSSMHQDRRKGLALEVEHLQGGALRMAERKGLKLPVLKTIYGVIKLLENE</sequence>
<evidence type="ECO:0000259" key="5">
    <source>
        <dbReference type="Pfam" id="PF02558"/>
    </source>
</evidence>
<dbReference type="KEGG" id="faf:OE104_06695"/>
<comment type="similarity">
    <text evidence="1 4">Belongs to the ketopantoate reductase family.</text>
</comment>
<dbReference type="Pfam" id="PF08546">
    <property type="entry name" value="ApbA_C"/>
    <property type="match status" value="1"/>
</dbReference>
<keyword evidence="4" id="KW-0566">Pantothenate biosynthesis</keyword>
<dbReference type="AlphaFoldDB" id="A0A9E8LWJ5"/>
<dbReference type="GO" id="GO:0008677">
    <property type="term" value="F:2-dehydropantoate 2-reductase activity"/>
    <property type="evidence" value="ECO:0007669"/>
    <property type="project" value="UniProtKB-EC"/>
</dbReference>
<evidence type="ECO:0000256" key="4">
    <source>
        <dbReference type="RuleBase" id="RU362068"/>
    </source>
</evidence>
<dbReference type="Pfam" id="PF02558">
    <property type="entry name" value="ApbA"/>
    <property type="match status" value="1"/>
</dbReference>
<dbReference type="RefSeq" id="WP_275418806.1">
    <property type="nucleotide sequence ID" value="NZ_CP106878.1"/>
</dbReference>
<keyword evidence="8" id="KW-1185">Reference proteome</keyword>
<keyword evidence="3 4" id="KW-0560">Oxidoreductase</keyword>
<name>A0A9E8LWJ5_9BACI</name>
<dbReference type="Gene3D" id="1.10.1040.10">
    <property type="entry name" value="N-(1-d-carboxylethyl)-l-norvaline Dehydrogenase, domain 2"/>
    <property type="match status" value="1"/>
</dbReference>
<comment type="function">
    <text evidence="4">Catalyzes the NADPH-dependent reduction of ketopantoate into pantoic acid.</text>
</comment>
<dbReference type="EMBL" id="CP106878">
    <property type="protein sequence ID" value="WAA10990.1"/>
    <property type="molecule type" value="Genomic_DNA"/>
</dbReference>
<dbReference type="InterPro" id="IPR003710">
    <property type="entry name" value="ApbA"/>
</dbReference>
<evidence type="ECO:0000259" key="6">
    <source>
        <dbReference type="Pfam" id="PF08546"/>
    </source>
</evidence>
<evidence type="ECO:0000313" key="7">
    <source>
        <dbReference type="EMBL" id="WAA10990.1"/>
    </source>
</evidence>
<dbReference type="EC" id="1.1.1.169" evidence="4"/>
<dbReference type="InterPro" id="IPR051402">
    <property type="entry name" value="KPR-Related"/>
</dbReference>
<dbReference type="Proteomes" id="UP001164718">
    <property type="component" value="Chromosome"/>
</dbReference>
<feature type="domain" description="Ketopantoate reductase C-terminal" evidence="6">
    <location>
        <begin position="178"/>
        <end position="302"/>
    </location>
</feature>
<dbReference type="PANTHER" id="PTHR21708">
    <property type="entry name" value="PROBABLE 2-DEHYDROPANTOATE 2-REDUCTASE"/>
    <property type="match status" value="1"/>
</dbReference>
<reference evidence="7" key="1">
    <citation type="submission" date="2022-09" db="EMBL/GenBank/DDBJ databases">
        <title>Complete Genomes of Fervidibacillus albus and Fervidibacillus halotolerans isolated from tidal flat sediments.</title>
        <authorList>
            <person name="Kwon K.K."/>
            <person name="Yang S.-H."/>
            <person name="Park M.J."/>
            <person name="Oh H.-M."/>
        </authorList>
    </citation>
    <scope>NUCLEOTIDE SEQUENCE</scope>
    <source>
        <strain evidence="7">MEBiC13591</strain>
    </source>
</reference>
<evidence type="ECO:0000256" key="3">
    <source>
        <dbReference type="ARBA" id="ARBA00023002"/>
    </source>
</evidence>
<dbReference type="FunFam" id="3.40.50.720:FF:000307">
    <property type="entry name" value="2-dehydropantoate 2-reductase"/>
    <property type="match status" value="1"/>
</dbReference>
<comment type="catalytic activity">
    <reaction evidence="4">
        <text>(R)-pantoate + NADP(+) = 2-dehydropantoate + NADPH + H(+)</text>
        <dbReference type="Rhea" id="RHEA:16233"/>
        <dbReference type="ChEBI" id="CHEBI:11561"/>
        <dbReference type="ChEBI" id="CHEBI:15378"/>
        <dbReference type="ChEBI" id="CHEBI:15980"/>
        <dbReference type="ChEBI" id="CHEBI:57783"/>
        <dbReference type="ChEBI" id="CHEBI:58349"/>
        <dbReference type="EC" id="1.1.1.169"/>
    </reaction>
</comment>
<dbReference type="GO" id="GO:0015940">
    <property type="term" value="P:pantothenate biosynthetic process"/>
    <property type="evidence" value="ECO:0007669"/>
    <property type="project" value="UniProtKB-KW"/>
</dbReference>
<dbReference type="SUPFAM" id="SSF48179">
    <property type="entry name" value="6-phosphogluconate dehydrogenase C-terminal domain-like"/>
    <property type="match status" value="1"/>
</dbReference>
<proteinExistence type="inferred from homology"/>
<dbReference type="NCBIfam" id="TIGR00745">
    <property type="entry name" value="apbA_panE"/>
    <property type="match status" value="1"/>
</dbReference>
<accession>A0A9E8LWJ5</accession>
<keyword evidence="2 4" id="KW-0521">NADP</keyword>
<evidence type="ECO:0000313" key="8">
    <source>
        <dbReference type="Proteomes" id="UP001164718"/>
    </source>
</evidence>
<dbReference type="SUPFAM" id="SSF51735">
    <property type="entry name" value="NAD(P)-binding Rossmann-fold domains"/>
    <property type="match status" value="1"/>
</dbReference>
<dbReference type="InterPro" id="IPR013332">
    <property type="entry name" value="KPR_N"/>
</dbReference>
<evidence type="ECO:0000256" key="1">
    <source>
        <dbReference type="ARBA" id="ARBA00007870"/>
    </source>
</evidence>
<organism evidence="7 8">
    <name type="scientific">Fervidibacillus albus</name>
    <dbReference type="NCBI Taxonomy" id="2980026"/>
    <lineage>
        <taxon>Bacteria</taxon>
        <taxon>Bacillati</taxon>
        <taxon>Bacillota</taxon>
        <taxon>Bacilli</taxon>
        <taxon>Bacillales</taxon>
        <taxon>Bacillaceae</taxon>
        <taxon>Fervidibacillus</taxon>
    </lineage>
</organism>
<protein>
    <recommendedName>
        <fullName evidence="4">2-dehydropantoate 2-reductase</fullName>
        <ecNumber evidence="4">1.1.1.169</ecNumber>
    </recommendedName>
    <alternativeName>
        <fullName evidence="4">Ketopantoate reductase</fullName>
    </alternativeName>
</protein>
<dbReference type="InterPro" id="IPR013752">
    <property type="entry name" value="KPA_reductase"/>
</dbReference>
<evidence type="ECO:0000256" key="2">
    <source>
        <dbReference type="ARBA" id="ARBA00022857"/>
    </source>
</evidence>
<dbReference type="PANTHER" id="PTHR21708:SF26">
    <property type="entry name" value="2-DEHYDROPANTOATE 2-REDUCTASE"/>
    <property type="match status" value="1"/>
</dbReference>
<dbReference type="Gene3D" id="3.40.50.720">
    <property type="entry name" value="NAD(P)-binding Rossmann-like Domain"/>
    <property type="match status" value="1"/>
</dbReference>
<dbReference type="InterPro" id="IPR036291">
    <property type="entry name" value="NAD(P)-bd_dom_sf"/>
</dbReference>